<keyword evidence="2" id="KW-1185">Reference proteome</keyword>
<gene>
    <name evidence="1" type="ORF">NEOLEDRAFT_515688</name>
</gene>
<organism evidence="1 2">
    <name type="scientific">Neolentinus lepideus HHB14362 ss-1</name>
    <dbReference type="NCBI Taxonomy" id="1314782"/>
    <lineage>
        <taxon>Eukaryota</taxon>
        <taxon>Fungi</taxon>
        <taxon>Dikarya</taxon>
        <taxon>Basidiomycota</taxon>
        <taxon>Agaricomycotina</taxon>
        <taxon>Agaricomycetes</taxon>
        <taxon>Gloeophyllales</taxon>
        <taxon>Gloeophyllaceae</taxon>
        <taxon>Neolentinus</taxon>
    </lineage>
</organism>
<proteinExistence type="predicted"/>
<sequence length="201" mass="22754">MDGRCRCRLVSMRFIPLYCIEKVQCYGGCKMGCEKASPFSIRSTICADAQIFVRSVQRSWTLLAHLRNRAHLLLAHQLCGLAGFIWSPHFATTRVDYWHHFRTGDGSACSEIHGRSAAYWLKHRYIVSRTSVPLCGVPSSRCRQEMSSNTGNQPRVCCSRYSKDCNTQPSSRLAICWILPTERMVKGGLCNAMREVRLTSA</sequence>
<dbReference type="AlphaFoldDB" id="A0A165RH93"/>
<accession>A0A165RH93</accession>
<name>A0A165RH93_9AGAM</name>
<dbReference type="EMBL" id="KV425582">
    <property type="protein sequence ID" value="KZT23806.1"/>
    <property type="molecule type" value="Genomic_DNA"/>
</dbReference>
<dbReference type="InParanoid" id="A0A165RH93"/>
<dbReference type="Proteomes" id="UP000076761">
    <property type="component" value="Unassembled WGS sequence"/>
</dbReference>
<reference evidence="1 2" key="1">
    <citation type="journal article" date="2016" name="Mol. Biol. Evol.">
        <title>Comparative Genomics of Early-Diverging Mushroom-Forming Fungi Provides Insights into the Origins of Lignocellulose Decay Capabilities.</title>
        <authorList>
            <person name="Nagy L.G."/>
            <person name="Riley R."/>
            <person name="Tritt A."/>
            <person name="Adam C."/>
            <person name="Daum C."/>
            <person name="Floudas D."/>
            <person name="Sun H."/>
            <person name="Yadav J.S."/>
            <person name="Pangilinan J."/>
            <person name="Larsson K.H."/>
            <person name="Matsuura K."/>
            <person name="Barry K."/>
            <person name="Labutti K."/>
            <person name="Kuo R."/>
            <person name="Ohm R.A."/>
            <person name="Bhattacharya S.S."/>
            <person name="Shirouzu T."/>
            <person name="Yoshinaga Y."/>
            <person name="Martin F.M."/>
            <person name="Grigoriev I.V."/>
            <person name="Hibbett D.S."/>
        </authorList>
    </citation>
    <scope>NUCLEOTIDE SEQUENCE [LARGE SCALE GENOMIC DNA]</scope>
    <source>
        <strain evidence="1 2">HHB14362 ss-1</strain>
    </source>
</reference>
<evidence type="ECO:0000313" key="1">
    <source>
        <dbReference type="EMBL" id="KZT23806.1"/>
    </source>
</evidence>
<protein>
    <submittedName>
        <fullName evidence="1">Uncharacterized protein</fullName>
    </submittedName>
</protein>
<evidence type="ECO:0000313" key="2">
    <source>
        <dbReference type="Proteomes" id="UP000076761"/>
    </source>
</evidence>